<dbReference type="Gene3D" id="3.10.580.10">
    <property type="entry name" value="CBS-domain"/>
    <property type="match status" value="2"/>
</dbReference>
<dbReference type="GeneID" id="41590542"/>
<evidence type="ECO:0000259" key="3">
    <source>
        <dbReference type="PROSITE" id="PS51371"/>
    </source>
</evidence>
<sequence>MLIEGSEIISLDCNATVEDAIFFMYRNNIRRIVVECDSKIRGIFTVDEALKSIIYKSESKLKDIELKKPVISESNDVYQIVKLMLENSSDSVIYKNKIITEKDVVFNYNFPDNHNKISLIANQCITIEGYTNLLTAIEIMIKNSIRHLPVIEKSLLGMLSARDIIYHYSQSLNLDVAVRDVMTPYLIYVKPDTPIITALEIMKERKIGSIYVSENKLASLRDFIKYIFTIIRSS</sequence>
<evidence type="ECO:0000256" key="1">
    <source>
        <dbReference type="ARBA" id="ARBA00022737"/>
    </source>
</evidence>
<organism evidence="4 5">
    <name type="scientific">Acidianus manzaensis</name>
    <dbReference type="NCBI Taxonomy" id="282676"/>
    <lineage>
        <taxon>Archaea</taxon>
        <taxon>Thermoproteota</taxon>
        <taxon>Thermoprotei</taxon>
        <taxon>Sulfolobales</taxon>
        <taxon>Sulfolobaceae</taxon>
        <taxon>Acidianus</taxon>
    </lineage>
</organism>
<accession>A0A1W6JZP9</accession>
<dbReference type="OrthoDB" id="8919at2157"/>
<proteinExistence type="predicted"/>
<dbReference type="SUPFAM" id="SSF54631">
    <property type="entry name" value="CBS-domain pair"/>
    <property type="match status" value="2"/>
</dbReference>
<keyword evidence="5" id="KW-1185">Reference proteome</keyword>
<keyword evidence="2" id="KW-0129">CBS domain</keyword>
<dbReference type="SMART" id="SM00116">
    <property type="entry name" value="CBS"/>
    <property type="match status" value="3"/>
</dbReference>
<evidence type="ECO:0000256" key="2">
    <source>
        <dbReference type="PROSITE-ProRule" id="PRU00703"/>
    </source>
</evidence>
<dbReference type="Pfam" id="PF00571">
    <property type="entry name" value="CBS"/>
    <property type="match status" value="3"/>
</dbReference>
<dbReference type="PANTHER" id="PTHR48108">
    <property type="entry name" value="CBS DOMAIN-CONTAINING PROTEIN CBSX2, CHLOROPLASTIC"/>
    <property type="match status" value="1"/>
</dbReference>
<dbReference type="InterPro" id="IPR046342">
    <property type="entry name" value="CBS_dom_sf"/>
</dbReference>
<dbReference type="RefSeq" id="WP_148691488.1">
    <property type="nucleotide sequence ID" value="NZ_CP020477.1"/>
</dbReference>
<dbReference type="STRING" id="282676.B6F84_06440"/>
<dbReference type="CDD" id="cd02205">
    <property type="entry name" value="CBS_pair_SF"/>
    <property type="match status" value="1"/>
</dbReference>
<evidence type="ECO:0000313" key="5">
    <source>
        <dbReference type="Proteomes" id="UP000193404"/>
    </source>
</evidence>
<keyword evidence="1" id="KW-0677">Repeat</keyword>
<dbReference type="InterPro" id="IPR051462">
    <property type="entry name" value="CBS_domain-containing"/>
</dbReference>
<dbReference type="Proteomes" id="UP000193404">
    <property type="component" value="Chromosome"/>
</dbReference>
<dbReference type="PROSITE" id="PS51371">
    <property type="entry name" value="CBS"/>
    <property type="match status" value="3"/>
</dbReference>
<dbReference type="PANTHER" id="PTHR48108:SF18">
    <property type="entry name" value="CBS DOMAIN-CONTAINING PROTEIN"/>
    <property type="match status" value="1"/>
</dbReference>
<dbReference type="EMBL" id="CP020477">
    <property type="protein sequence ID" value="ARM75712.1"/>
    <property type="molecule type" value="Genomic_DNA"/>
</dbReference>
<dbReference type="KEGG" id="aman:B6F84_06440"/>
<name>A0A1W6JZP9_9CREN</name>
<protein>
    <recommendedName>
        <fullName evidence="3">CBS domain-containing protein</fullName>
    </recommendedName>
</protein>
<reference evidence="4 5" key="1">
    <citation type="submission" date="2017-03" db="EMBL/GenBank/DDBJ databases">
        <title>Sulfur activation and transportation mechanism of thermophilic Archaea Acidianus manzaensis YN-25.</title>
        <authorList>
            <person name="Ma Y."/>
            <person name="Yang Y."/>
            <person name="Xia J."/>
        </authorList>
    </citation>
    <scope>NUCLEOTIDE SEQUENCE [LARGE SCALE GENOMIC DNA]</scope>
    <source>
        <strain evidence="4 5">YN-25</strain>
    </source>
</reference>
<dbReference type="InterPro" id="IPR000644">
    <property type="entry name" value="CBS_dom"/>
</dbReference>
<feature type="domain" description="CBS" evidence="3">
    <location>
        <begin position="2"/>
        <end position="59"/>
    </location>
</feature>
<evidence type="ECO:0000313" key="4">
    <source>
        <dbReference type="EMBL" id="ARM75712.1"/>
    </source>
</evidence>
<gene>
    <name evidence="4" type="ORF">B6F84_06440</name>
</gene>
<feature type="domain" description="CBS" evidence="3">
    <location>
        <begin position="182"/>
        <end position="234"/>
    </location>
</feature>
<dbReference type="AlphaFoldDB" id="A0A1W6JZP9"/>
<feature type="domain" description="CBS" evidence="3">
    <location>
        <begin position="120"/>
        <end position="176"/>
    </location>
</feature>